<dbReference type="Gene3D" id="3.20.20.120">
    <property type="entry name" value="Enolase-like C-terminal domain"/>
    <property type="match status" value="1"/>
</dbReference>
<dbReference type="SMART" id="SM00922">
    <property type="entry name" value="MR_MLE"/>
    <property type="match status" value="1"/>
</dbReference>
<dbReference type="InterPro" id="IPR018110">
    <property type="entry name" value="Mandel_Rmase/mucon_lact_enz_CS"/>
</dbReference>
<accession>A0A176ZBZ8</accession>
<dbReference type="EMBL" id="LSEF01000037">
    <property type="protein sequence ID" value="OAF18181.1"/>
    <property type="molecule type" value="Genomic_DNA"/>
</dbReference>
<proteinExistence type="predicted"/>
<evidence type="ECO:0000313" key="3">
    <source>
        <dbReference type="EMBL" id="OAF18181.1"/>
    </source>
</evidence>
<reference evidence="3 4" key="1">
    <citation type="submission" date="2016-02" db="EMBL/GenBank/DDBJ databases">
        <title>Draft genome sequence of the strain BR 10247T Bradyrhizobium neotropicale isolated from nodules of Centrolobium paraense.</title>
        <authorList>
            <person name="Simoes-Araujo J.L."/>
            <person name="Barauna A.C."/>
            <person name="Silva K."/>
            <person name="Zilli J.E."/>
        </authorList>
    </citation>
    <scope>NUCLEOTIDE SEQUENCE [LARGE SCALE GENOMIC DNA]</scope>
    <source>
        <strain evidence="3 4">BR 10247</strain>
    </source>
</reference>
<dbReference type="InterPro" id="IPR034593">
    <property type="entry name" value="DgoD-like"/>
</dbReference>
<keyword evidence="4" id="KW-1185">Reference proteome</keyword>
<dbReference type="GO" id="GO:0009063">
    <property type="term" value="P:amino acid catabolic process"/>
    <property type="evidence" value="ECO:0007669"/>
    <property type="project" value="InterPro"/>
</dbReference>
<feature type="domain" description="Mandelate racemase/muconate lactonizing enzyme C-terminal" evidence="2">
    <location>
        <begin position="150"/>
        <end position="242"/>
    </location>
</feature>
<evidence type="ECO:0000259" key="2">
    <source>
        <dbReference type="SMART" id="SM00922"/>
    </source>
</evidence>
<dbReference type="InterPro" id="IPR013342">
    <property type="entry name" value="Mandelate_racemase_C"/>
</dbReference>
<sequence>MKITDVRVHHIRIPYDAGVASFRQGASAITALDMVILEVTTDAGLTGWGDAFAYVCPRTTRSAVEEMIAPQARGLEVPDAAGIPAVMEQIQRNLHLFGRYGITMFAISGLDIALWDLAAKIKGVPVHRLLGAVRRTAIPAYASLLRIGSPDNIAAECRKALALGYGAIKLHETTAPAVFAAREAIGPGIPLMVDMNCPLSGEQAIAFAKTCQDAQPMFLEEPVWPPEDFATLADVRSNGGLGVAAGENACTEYQFRQMMTAGAVSHAQPSVIKVGGITEFLKVAALADQFGVKIVPHSPYFAPGLLATLHLLALRDDGLVEMFYLKREACLWDGRADVDATGHVAVPTGPGLGFEPDRGVMERYRVT</sequence>
<evidence type="ECO:0000313" key="4">
    <source>
        <dbReference type="Proteomes" id="UP000077173"/>
    </source>
</evidence>
<dbReference type="InterPro" id="IPR036849">
    <property type="entry name" value="Enolase-like_C_sf"/>
</dbReference>
<dbReference type="CDD" id="cd03316">
    <property type="entry name" value="MR_like"/>
    <property type="match status" value="1"/>
</dbReference>
<dbReference type="PROSITE" id="PS00908">
    <property type="entry name" value="MR_MLE_1"/>
    <property type="match status" value="1"/>
</dbReference>
<dbReference type="RefSeq" id="WP_063678034.1">
    <property type="nucleotide sequence ID" value="NZ_LSEF01000037.1"/>
</dbReference>
<organism evidence="3 4">
    <name type="scientific">Bradyrhizobium neotropicale</name>
    <dbReference type="NCBI Taxonomy" id="1497615"/>
    <lineage>
        <taxon>Bacteria</taxon>
        <taxon>Pseudomonadati</taxon>
        <taxon>Pseudomonadota</taxon>
        <taxon>Alphaproteobacteria</taxon>
        <taxon>Hyphomicrobiales</taxon>
        <taxon>Nitrobacteraceae</taxon>
        <taxon>Bradyrhizobium</taxon>
    </lineage>
</organism>
<dbReference type="Gene3D" id="3.30.390.10">
    <property type="entry name" value="Enolase-like, N-terminal domain"/>
    <property type="match status" value="1"/>
</dbReference>
<evidence type="ECO:0000256" key="1">
    <source>
        <dbReference type="ARBA" id="ARBA00023239"/>
    </source>
</evidence>
<gene>
    <name evidence="3" type="ORF">AXW67_06690</name>
</gene>
<dbReference type="Pfam" id="PF02746">
    <property type="entry name" value="MR_MLE_N"/>
    <property type="match status" value="1"/>
</dbReference>
<dbReference type="SFLD" id="SFLDS00001">
    <property type="entry name" value="Enolase"/>
    <property type="match status" value="1"/>
</dbReference>
<dbReference type="InterPro" id="IPR029065">
    <property type="entry name" value="Enolase_C-like"/>
</dbReference>
<protein>
    <submittedName>
        <fullName evidence="3">Enolase</fullName>
    </submittedName>
</protein>
<dbReference type="PANTHER" id="PTHR48080:SF2">
    <property type="entry name" value="D-GALACTONATE DEHYDRATASE"/>
    <property type="match status" value="1"/>
</dbReference>
<dbReference type="SUPFAM" id="SSF51604">
    <property type="entry name" value="Enolase C-terminal domain-like"/>
    <property type="match status" value="1"/>
</dbReference>
<dbReference type="GO" id="GO:0000287">
    <property type="term" value="F:magnesium ion binding"/>
    <property type="evidence" value="ECO:0007669"/>
    <property type="project" value="UniProtKB-ARBA"/>
</dbReference>
<dbReference type="Proteomes" id="UP000077173">
    <property type="component" value="Unassembled WGS sequence"/>
</dbReference>
<dbReference type="GO" id="GO:0016829">
    <property type="term" value="F:lyase activity"/>
    <property type="evidence" value="ECO:0007669"/>
    <property type="project" value="UniProtKB-KW"/>
</dbReference>
<dbReference type="InterPro" id="IPR013341">
    <property type="entry name" value="Mandelate_racemase_N_dom"/>
</dbReference>
<keyword evidence="1" id="KW-0456">Lyase</keyword>
<name>A0A176ZBZ8_9BRAD</name>
<dbReference type="AlphaFoldDB" id="A0A176ZBZ8"/>
<dbReference type="SUPFAM" id="SSF54826">
    <property type="entry name" value="Enolase N-terminal domain-like"/>
    <property type="match status" value="1"/>
</dbReference>
<dbReference type="InterPro" id="IPR029017">
    <property type="entry name" value="Enolase-like_N"/>
</dbReference>
<comment type="caution">
    <text evidence="3">The sequence shown here is derived from an EMBL/GenBank/DDBJ whole genome shotgun (WGS) entry which is preliminary data.</text>
</comment>
<dbReference type="PANTHER" id="PTHR48080">
    <property type="entry name" value="D-GALACTONATE DEHYDRATASE-RELATED"/>
    <property type="match status" value="1"/>
</dbReference>
<dbReference type="Pfam" id="PF13378">
    <property type="entry name" value="MR_MLE_C"/>
    <property type="match status" value="1"/>
</dbReference>